<gene>
    <name evidence="3" type="ORF">SDC9_197780</name>
</gene>
<reference evidence="3" key="1">
    <citation type="submission" date="2019-08" db="EMBL/GenBank/DDBJ databases">
        <authorList>
            <person name="Kucharzyk K."/>
            <person name="Murdoch R.W."/>
            <person name="Higgins S."/>
            <person name="Loffler F."/>
        </authorList>
    </citation>
    <scope>NUCLEOTIDE SEQUENCE</scope>
</reference>
<name>A0A645IP84_9ZZZZ</name>
<keyword evidence="1" id="KW-1188">Viral release from host cell</keyword>
<evidence type="ECO:0000256" key="1">
    <source>
        <dbReference type="ARBA" id="ARBA00022612"/>
    </source>
</evidence>
<protein>
    <recommendedName>
        <fullName evidence="2">Terminase large subunit gp17-like C-terminal domain-containing protein</fullName>
    </recommendedName>
</protein>
<dbReference type="InterPro" id="IPR035421">
    <property type="entry name" value="Terminase_6C"/>
</dbReference>
<dbReference type="NCBIfam" id="TIGR01630">
    <property type="entry name" value="psiM2_ORF9"/>
    <property type="match status" value="1"/>
</dbReference>
<accession>A0A645IP84</accession>
<organism evidence="3">
    <name type="scientific">bioreactor metagenome</name>
    <dbReference type="NCBI Taxonomy" id="1076179"/>
    <lineage>
        <taxon>unclassified sequences</taxon>
        <taxon>metagenomes</taxon>
        <taxon>ecological metagenomes</taxon>
    </lineage>
</organism>
<dbReference type="AlphaFoldDB" id="A0A645IP84"/>
<comment type="caution">
    <text evidence="3">The sequence shown here is derived from an EMBL/GenBank/DDBJ whole genome shotgun (WGS) entry which is preliminary data.</text>
</comment>
<evidence type="ECO:0000259" key="2">
    <source>
        <dbReference type="Pfam" id="PF17289"/>
    </source>
</evidence>
<dbReference type="Pfam" id="PF17289">
    <property type="entry name" value="Terminase_6C"/>
    <property type="match status" value="1"/>
</dbReference>
<dbReference type="EMBL" id="VSSQ01114057">
    <property type="protein sequence ID" value="MPN50154.1"/>
    <property type="molecule type" value="Genomic_DNA"/>
</dbReference>
<sequence>MRFCQAEALERNKLILDTAESDGPAVMVGVESVAGYKDTWAILSRLLEGRRTVRKVTVSTDKVVRAGEIEPVFAAGNVYMRRAWWNQTVLTQLSQFPVGTHDDIVDAISGGFAQASKDYGSGTFILAR</sequence>
<evidence type="ECO:0000313" key="3">
    <source>
        <dbReference type="EMBL" id="MPN50154.1"/>
    </source>
</evidence>
<dbReference type="InterPro" id="IPR006517">
    <property type="entry name" value="Phage_terminase_lsu-like_C"/>
</dbReference>
<proteinExistence type="predicted"/>
<feature type="domain" description="Terminase large subunit gp17-like C-terminal" evidence="2">
    <location>
        <begin position="28"/>
        <end position="109"/>
    </location>
</feature>